<reference evidence="2" key="1">
    <citation type="submission" date="2018-05" db="EMBL/GenBank/DDBJ databases">
        <authorList>
            <person name="Lanie J.A."/>
            <person name="Ng W.-L."/>
            <person name="Kazmierczak K.M."/>
            <person name="Andrzejewski T.M."/>
            <person name="Davidsen T.M."/>
            <person name="Wayne K.J."/>
            <person name="Tettelin H."/>
            <person name="Glass J.I."/>
            <person name="Rusch D."/>
            <person name="Podicherti R."/>
            <person name="Tsui H.-C.T."/>
            <person name="Winkler M.E."/>
        </authorList>
    </citation>
    <scope>NUCLEOTIDE SEQUENCE</scope>
</reference>
<dbReference type="InterPro" id="IPR036514">
    <property type="entry name" value="SGNH_hydro_sf"/>
</dbReference>
<sequence>MLNEKTKKRIEHFEIVFQERSLTKLASNELMNLANSFSKLEKSFQEKHADAIISKKIAIVSSSTSYFFKQILKLFLFQDGITATFYEADYGSIFEQIMNEQSELYSFAPEVLLILPDYRDVKDSPPLFSSYDEIEALVNSHCLVYQNLWSRISTRLKHCQIFHGLYVIPHFRTMGALDGNYIFSSQNYIRLINLELIKNRPTNVVFIDFDYHASNIGKLKWFDDSQYFQSKQTISFDALGEICYSASRLISSYFGKLKKCLVLDLDNTLWGGVIGDDGLEGINLDSHNPEGEAYLAFQSYIKSLKARGVILAVCSKNEENIAKIPFKKHPEMVLKLEDFSCFIANWNDKSSNIRNIAIELNIGIDSIVFFDDNPAERAIVTKFLPEVEVID</sequence>
<organism evidence="2">
    <name type="scientific">marine metagenome</name>
    <dbReference type="NCBI Taxonomy" id="408172"/>
    <lineage>
        <taxon>unclassified sequences</taxon>
        <taxon>metagenomes</taxon>
        <taxon>ecological metagenomes</taxon>
    </lineage>
</organism>
<gene>
    <name evidence="2" type="ORF">METZ01_LOCUS244432</name>
</gene>
<accession>A0A382HWA8</accession>
<dbReference type="Pfam" id="PF21211">
    <property type="entry name" value="FkbH_N"/>
    <property type="match status" value="1"/>
</dbReference>
<dbReference type="Gene3D" id="3.40.50.1000">
    <property type="entry name" value="HAD superfamily/HAD-like"/>
    <property type="match status" value="1"/>
</dbReference>
<dbReference type="InterPro" id="IPR010033">
    <property type="entry name" value="HAD_SF_ppase_IIIC"/>
</dbReference>
<dbReference type="InterPro" id="IPR049369">
    <property type="entry name" value="BF1531-like_N"/>
</dbReference>
<name>A0A382HWA8_9ZZZZ</name>
<dbReference type="AlphaFoldDB" id="A0A382HWA8"/>
<feature type="non-terminal residue" evidence="2">
    <location>
        <position position="391"/>
    </location>
</feature>
<dbReference type="SUPFAM" id="SSF56784">
    <property type="entry name" value="HAD-like"/>
    <property type="match status" value="1"/>
</dbReference>
<evidence type="ECO:0000259" key="1">
    <source>
        <dbReference type="Pfam" id="PF21211"/>
    </source>
</evidence>
<dbReference type="NCBIfam" id="TIGR01681">
    <property type="entry name" value="HAD-SF-IIIC"/>
    <property type="match status" value="1"/>
</dbReference>
<dbReference type="InterPro" id="IPR023214">
    <property type="entry name" value="HAD_sf"/>
</dbReference>
<dbReference type="Gene3D" id="3.40.50.1110">
    <property type="entry name" value="SGNH hydrolase"/>
    <property type="match status" value="1"/>
</dbReference>
<evidence type="ECO:0000313" key="2">
    <source>
        <dbReference type="EMBL" id="SVB91578.1"/>
    </source>
</evidence>
<proteinExistence type="predicted"/>
<feature type="domain" description="BF1531-like N-terminal" evidence="1">
    <location>
        <begin position="56"/>
        <end position="242"/>
    </location>
</feature>
<protein>
    <recommendedName>
        <fullName evidence="1">BF1531-like N-terminal domain-containing protein</fullName>
    </recommendedName>
</protein>
<dbReference type="InterPro" id="IPR036412">
    <property type="entry name" value="HAD-like_sf"/>
</dbReference>
<dbReference type="EMBL" id="UINC01063685">
    <property type="protein sequence ID" value="SVB91578.1"/>
    <property type="molecule type" value="Genomic_DNA"/>
</dbReference>